<feature type="non-terminal residue" evidence="1">
    <location>
        <position position="162"/>
    </location>
</feature>
<dbReference type="AlphaFoldDB" id="A0A554JBW0"/>
<reference evidence="1 2" key="1">
    <citation type="submission" date="2017-08" db="EMBL/GenBank/DDBJ databases">
        <title>Mechanisms for carbon and nitrogen cycling indicate functional differentiation within the Candidate Phyla Radiation.</title>
        <authorList>
            <person name="Danczak R.E."/>
            <person name="Johnston M.D."/>
            <person name="Kenah C."/>
            <person name="Slattery M."/>
            <person name="Wrighton K.C."/>
            <person name="Wilkins M.J."/>
        </authorList>
    </citation>
    <scope>NUCLEOTIDE SEQUENCE [LARGE SCALE GENOMIC DNA]</scope>
    <source>
        <strain evidence="1">Gr01-1014_85</strain>
    </source>
</reference>
<gene>
    <name evidence="1" type="ORF">CEO22_362</name>
</gene>
<accession>A0A554JBW0</accession>
<name>A0A554JBW0_9BACT</name>
<dbReference type="EMBL" id="VMFD01000028">
    <property type="protein sequence ID" value="TSC65778.1"/>
    <property type="molecule type" value="Genomic_DNA"/>
</dbReference>
<sequence length="162" mass="18142">MNQERREREIGISLASLLPWSAVRPVRATLFAKELGFDFVQTLPFRGFGSVNAKLIEQLTQLPIPIRYCEGAWNQWDSFGQVVTNHVKRIAGPPGYPTALDYLLFPPDLKCKPLEQALSQIAGEDGSLPYLISHSFEPEAENRVEAARQLVEVHRGLGLTVE</sequence>
<dbReference type="Proteomes" id="UP000316253">
    <property type="component" value="Unassembled WGS sequence"/>
</dbReference>
<proteinExistence type="predicted"/>
<evidence type="ECO:0000313" key="2">
    <source>
        <dbReference type="Proteomes" id="UP000316253"/>
    </source>
</evidence>
<organism evidence="1 2">
    <name type="scientific">Candidatus Berkelbacteria bacterium Gr01-1014_85</name>
    <dbReference type="NCBI Taxonomy" id="2017150"/>
    <lineage>
        <taxon>Bacteria</taxon>
        <taxon>Candidatus Berkelbacteria</taxon>
    </lineage>
</organism>
<protein>
    <submittedName>
        <fullName evidence="1">Uncharacterized protein</fullName>
    </submittedName>
</protein>
<evidence type="ECO:0000313" key="1">
    <source>
        <dbReference type="EMBL" id="TSC65778.1"/>
    </source>
</evidence>
<comment type="caution">
    <text evidence="1">The sequence shown here is derived from an EMBL/GenBank/DDBJ whole genome shotgun (WGS) entry which is preliminary data.</text>
</comment>